<dbReference type="GO" id="GO:0016477">
    <property type="term" value="P:cell migration"/>
    <property type="evidence" value="ECO:0007669"/>
    <property type="project" value="TreeGrafter"/>
</dbReference>
<evidence type="ECO:0000256" key="3">
    <source>
        <dbReference type="ARBA" id="ARBA00022443"/>
    </source>
</evidence>
<evidence type="ECO:0000256" key="1">
    <source>
        <dbReference type="ARBA" id="ARBA00004370"/>
    </source>
</evidence>
<dbReference type="InterPro" id="IPR035892">
    <property type="entry name" value="C2_domain_sf"/>
</dbReference>
<keyword evidence="10" id="KW-0175">Coiled coil</keyword>
<dbReference type="GO" id="GO:0007520">
    <property type="term" value="P:myoblast fusion"/>
    <property type="evidence" value="ECO:0007669"/>
    <property type="project" value="TreeGrafter"/>
</dbReference>
<dbReference type="GO" id="GO:0031267">
    <property type="term" value="F:small GTPase binding"/>
    <property type="evidence" value="ECO:0007669"/>
    <property type="project" value="TreeGrafter"/>
</dbReference>
<dbReference type="InterPro" id="IPR046773">
    <property type="entry name" value="DOCKER_Lobe_C"/>
</dbReference>
<dbReference type="InterPro" id="IPR027357">
    <property type="entry name" value="DOCKER_dom"/>
</dbReference>
<dbReference type="InterPro" id="IPR056372">
    <property type="entry name" value="TPR_DOCK"/>
</dbReference>
<dbReference type="Pfam" id="PF20421">
    <property type="entry name" value="DHR-2_Lobe_C"/>
    <property type="match status" value="1"/>
</dbReference>
<dbReference type="PANTHER" id="PTHR45653">
    <property type="entry name" value="DEDICATOR OF CYTOKINESIS"/>
    <property type="match status" value="1"/>
</dbReference>
<dbReference type="GeneTree" id="ENSGT00940000154974"/>
<feature type="domain" description="C2 DOCK-type" evidence="12">
    <location>
        <begin position="461"/>
        <end position="645"/>
    </location>
</feature>
<reference evidence="14" key="1">
    <citation type="submission" date="2023-05" db="EMBL/GenBank/DDBJ databases">
        <title>High-quality long-read genome of Scophthalmus maximus.</title>
        <authorList>
            <person name="Lien S."/>
            <person name="Martinez P."/>
        </authorList>
    </citation>
    <scope>NUCLEOTIDE SEQUENCE [LARGE SCALE GENOMIC DNA]</scope>
</reference>
<feature type="domain" description="DOCKER" evidence="13">
    <location>
        <begin position="1243"/>
        <end position="1648"/>
    </location>
</feature>
<dbReference type="GO" id="GO:0007264">
    <property type="term" value="P:small GTPase-mediated signal transduction"/>
    <property type="evidence" value="ECO:0007669"/>
    <property type="project" value="InterPro"/>
</dbReference>
<feature type="coiled-coil region" evidence="10">
    <location>
        <begin position="748"/>
        <end position="775"/>
    </location>
</feature>
<dbReference type="InterPro" id="IPR032376">
    <property type="entry name" value="DOCK_N"/>
</dbReference>
<dbReference type="GO" id="GO:0005737">
    <property type="term" value="C:cytoplasm"/>
    <property type="evidence" value="ECO:0007669"/>
    <property type="project" value="UniProtKB-SubCell"/>
</dbReference>
<sequence length="1837" mass="212288">MWRRGASCVGSTERIVLLLQRRWMFLTSNFSSIYNYDARGEEELSLQIGDTVHILETYEDWYRGHRLRRKSKKGIFPACYIHLKEATVEGSGQKETVIPTELPLVQEVTTTLREWASIWRDLYVGDKREMFNSVRDMIYDLIEWRSQILSGTLPQDELTELKQRVTSKIDYGNKYLDLDLVVRDKDGNILDPEITSTVSLFRAHEAASKQIEDRIQEEKSQKQNIDLSRQAKFASTPSFALFVTLKNVVCKIGEDAEVLMSLYDPVDSKFISENYLVKWSSSGLVKDIDQLHNLRAVFTDLGSEDLKREKISFVCQIVRVGRMELRDNNTKKLTSGLRRPFGVAVMDVTDIITGKMDDEDKQHFIPFQPLALDDAIRHTQLNISRFSPRVAGENDFLQTVINKVITAKEVNHKGQGLWVTLKLLPGDIHQIRKDFPHLVDRSTAVARKMGFPEIIMPGDVRNDIYLTLVQGDFDKGSKTAHKNVEVTMSVYDEDGKKLENVIFPGAGDEGINEYKSVIYYQVKQPRWFETIKVAIPIEDVNRSHLRFTFRHRSSQDSKDKSEKIFALSFVKLMRYDGTTLRDGEHDLIVYKVNAKKMEDSSLYLNLPATKLELEEKGYSTTGKNTHNLGNCTISKDSFQIATLVCSTKLTQNVDLLGLLKWRSNTSLLQQNLCQLMKVEGGEVVKFLQDTLDALFNIMMENSDSDTFDTLVFDALVFIIGLIADRKFQHFNPVLETYIRKHFSATLAYMKLTKVLKNYVDNAEKLTEQLLKAMKALEYIFKFIVRSRVLFNQYVLDAHTDNINELHMKIISSRVFCSSATKGAALKYIPTIVNDVKLVFDPKELRCVRLHLQCVESICLLLPRAIYHLLLMLSGLVNVCVCLFAAVPADCREILLPLMTEQLKFHLEKREEPRACCQLLSDILEVLYRKDVGPTQWHVQIIMEKLLRTVNRTVISMGRESPHIGSFVASMTATLRQMDDYHYAHLISTFGKIRSDVVDFLMETFIMFKDLIGKNVYPSDWVIMNMMQNKVFLRAINQYAAVLNKKFLDQTNFELQLWNNYFHLAVAFLTQESLQLENFSSDKRAKIFHKYQDMRRQIGFEIRDMWYNLGPHKIKFIPEMVGPILEMTLVPEIELRKATIPIFFDMMQCEFHFTCVTFQRFENEIITKLDHEVEGGRGDEQYKVLFQKILLEHCRKHMYLAKTGENFVTLVVRLLERLLDYRTIMHDENKENRMSCTVNVLNFYKEIDREEMYIRYLYKLCDLHKECDNYTEAAYTLLLHAKLLKWSDEPCAAHLTQRDGYHAATQGQLKDQLYQQIINYFDKGKMWEEAIILGKELAEQYENEMFDFEQKQAQFYENIVKVIRPKPDYFAVGYYGMGFPSFLRNKMFIYRGKEYERREDFEARLLTQFPNAEKMKTTTAPSEDTKCSSGQNIQCFTVKPILDLPAKFQNKLVSEQILSFYTVNEVHKFQYSRPVRKGEKDPDNEFANMWIERTKYTTAYKLPGILRWFEVKSVSTEEISPLENAIETMQLANEKISSIVQRHLTDPNLPINPLSMLLNGIVDPAVMGGFANYEKAFFNDKYMQEHQDDLDKIEKLKDLIAWQIPHLSEGVRIHGEKVTEALRPFHDRMEACFRQLREKVEKQYGVKTLVRYGYFHFFSATRYHASKLNSLCMFPFPLFSLFSAVSADGRRTPGASSTLHGALLHHALVPEAAVGHFIFIFSSSRLSLHSTYLYLPHPTHTHTPTPTPLTLLCSCPSSPRCVHYSRGMTVLCMPSGNVPPSATCIKISTGMGSKEGPPTVVEPSGSRYELPASGVKGRAPRGLWWLPGSYKKKIMWRM</sequence>
<accession>A0A8D3D2K9</accession>
<dbReference type="InterPro" id="IPR046769">
    <property type="entry name" value="DOCKER_Lobe_A"/>
</dbReference>
<feature type="domain" description="SH3" evidence="11">
    <location>
        <begin position="25"/>
        <end position="86"/>
    </location>
</feature>
<evidence type="ECO:0000256" key="8">
    <source>
        <dbReference type="PROSITE-ProRule" id="PRU00192"/>
    </source>
</evidence>
<protein>
    <submittedName>
        <fullName evidence="14">Dedicator of cytokinesis 1</fullName>
    </submittedName>
</protein>
<name>A0A8D3D2K9_SCOMX</name>
<evidence type="ECO:0000313" key="15">
    <source>
        <dbReference type="Proteomes" id="UP000694558"/>
    </source>
</evidence>
<dbReference type="PROSITE" id="PS51651">
    <property type="entry name" value="DOCKER"/>
    <property type="match status" value="1"/>
</dbReference>
<dbReference type="FunFam" id="2.60.40.150:FF:000044">
    <property type="entry name" value="dedicator of cytokinesis protein 1"/>
    <property type="match status" value="1"/>
</dbReference>
<dbReference type="InterPro" id="IPR042455">
    <property type="entry name" value="DOCK_N_sub1"/>
</dbReference>
<dbReference type="PROSITE" id="PS51650">
    <property type="entry name" value="C2_DOCK"/>
    <property type="match status" value="1"/>
</dbReference>
<organism evidence="14 15">
    <name type="scientific">Scophthalmus maximus</name>
    <name type="common">Turbot</name>
    <name type="synonym">Psetta maxima</name>
    <dbReference type="NCBI Taxonomy" id="52904"/>
    <lineage>
        <taxon>Eukaryota</taxon>
        <taxon>Metazoa</taxon>
        <taxon>Chordata</taxon>
        <taxon>Craniata</taxon>
        <taxon>Vertebrata</taxon>
        <taxon>Euteleostomi</taxon>
        <taxon>Actinopterygii</taxon>
        <taxon>Neopterygii</taxon>
        <taxon>Teleostei</taxon>
        <taxon>Neoteleostei</taxon>
        <taxon>Acanthomorphata</taxon>
        <taxon>Carangaria</taxon>
        <taxon>Pleuronectiformes</taxon>
        <taxon>Pleuronectoidei</taxon>
        <taxon>Scophthalmidae</taxon>
        <taxon>Scophthalmus</taxon>
    </lineage>
</organism>
<dbReference type="Pfam" id="PF06920">
    <property type="entry name" value="DHR-2_Lobe_A"/>
    <property type="match status" value="1"/>
</dbReference>
<evidence type="ECO:0000256" key="6">
    <source>
        <dbReference type="ARBA" id="ARBA00022658"/>
    </source>
</evidence>
<evidence type="ECO:0000256" key="7">
    <source>
        <dbReference type="ARBA" id="ARBA00023136"/>
    </source>
</evidence>
<dbReference type="InterPro" id="IPR047026">
    <property type="entry name" value="DOCK1_C2"/>
</dbReference>
<reference evidence="14" key="2">
    <citation type="submission" date="2025-08" db="UniProtKB">
        <authorList>
            <consortium name="Ensembl"/>
        </authorList>
    </citation>
    <scope>IDENTIFICATION</scope>
</reference>
<keyword evidence="5" id="KW-0597">Phosphoprotein</keyword>
<dbReference type="CDD" id="cd08694">
    <property type="entry name" value="C2_Dock-A"/>
    <property type="match status" value="1"/>
</dbReference>
<dbReference type="Pfam" id="PF16172">
    <property type="entry name" value="DOCK_N"/>
    <property type="match status" value="1"/>
</dbReference>
<evidence type="ECO:0000259" key="11">
    <source>
        <dbReference type="PROSITE" id="PS50002"/>
    </source>
</evidence>
<dbReference type="Gene3D" id="1.20.1270.350">
    <property type="entry name" value="Dedicator of cytokinesis N-terminal subdomain"/>
    <property type="match status" value="1"/>
</dbReference>
<keyword evidence="7" id="KW-0472">Membrane</keyword>
<dbReference type="InterPro" id="IPR043161">
    <property type="entry name" value="DOCK_C_lobe_A"/>
</dbReference>
<dbReference type="Gene3D" id="2.30.30.40">
    <property type="entry name" value="SH3 Domains"/>
    <property type="match status" value="1"/>
</dbReference>
<evidence type="ECO:0000259" key="13">
    <source>
        <dbReference type="PROSITE" id="PS51651"/>
    </source>
</evidence>
<dbReference type="FunFam" id="1.20.58.740:FF:000004">
    <property type="entry name" value="Dedicator of cytokinesis protein 1"/>
    <property type="match status" value="1"/>
</dbReference>
<keyword evidence="3 8" id="KW-0728">SH3 domain</keyword>
<dbReference type="Pfam" id="PF23554">
    <property type="entry name" value="TPR_DOCK"/>
    <property type="match status" value="1"/>
</dbReference>
<evidence type="ECO:0000256" key="10">
    <source>
        <dbReference type="SAM" id="Coils"/>
    </source>
</evidence>
<proteinExistence type="inferred from homology"/>
<dbReference type="PANTHER" id="PTHR45653:SF1">
    <property type="entry name" value="DEDICATOR OF CYTOKINESIS PROTEIN 1"/>
    <property type="match status" value="1"/>
</dbReference>
<dbReference type="InterPro" id="IPR043162">
    <property type="entry name" value="DOCK_C_lobe_C"/>
</dbReference>
<dbReference type="Pfam" id="PF00018">
    <property type="entry name" value="SH3_1"/>
    <property type="match status" value="1"/>
</dbReference>
<dbReference type="SUPFAM" id="SSF48371">
    <property type="entry name" value="ARM repeat"/>
    <property type="match status" value="1"/>
</dbReference>
<dbReference type="SMART" id="SM00326">
    <property type="entry name" value="SH3"/>
    <property type="match status" value="1"/>
</dbReference>
<dbReference type="Pfam" id="PF14429">
    <property type="entry name" value="DOCK-C2"/>
    <property type="match status" value="1"/>
</dbReference>
<dbReference type="Gene3D" id="2.60.40.150">
    <property type="entry name" value="C2 domain"/>
    <property type="match status" value="1"/>
</dbReference>
<comment type="subcellular location">
    <subcellularLocation>
        <location evidence="2">Cytoplasm</location>
    </subcellularLocation>
    <subcellularLocation>
        <location evidence="1">Membrane</location>
    </subcellularLocation>
</comment>
<keyword evidence="6" id="KW-0344">Guanine-nucleotide releasing factor</keyword>
<dbReference type="Ensembl" id="ENSSMAT00000083398.1">
    <property type="protein sequence ID" value="ENSSMAP00000053767.1"/>
    <property type="gene ID" value="ENSSMAG00000003179.2"/>
</dbReference>
<evidence type="ECO:0000256" key="4">
    <source>
        <dbReference type="ARBA" id="ARBA00022490"/>
    </source>
</evidence>
<evidence type="ECO:0000256" key="5">
    <source>
        <dbReference type="ARBA" id="ARBA00022553"/>
    </source>
</evidence>
<dbReference type="GO" id="GO:0005085">
    <property type="term" value="F:guanyl-nucleotide exchange factor activity"/>
    <property type="evidence" value="ECO:0007669"/>
    <property type="project" value="UniProtKB-KW"/>
</dbReference>
<dbReference type="InterPro" id="IPR036028">
    <property type="entry name" value="SH3-like_dom_sf"/>
</dbReference>
<dbReference type="Pfam" id="PF20422">
    <property type="entry name" value="DHR-2_Lobe_B"/>
    <property type="match status" value="1"/>
</dbReference>
<dbReference type="Gene3D" id="1.25.40.410">
    <property type="match status" value="1"/>
</dbReference>
<evidence type="ECO:0000313" key="14">
    <source>
        <dbReference type="Ensembl" id="ENSSMAP00000053767.1"/>
    </source>
</evidence>
<evidence type="ECO:0000256" key="9">
    <source>
        <dbReference type="PROSITE-ProRule" id="PRU00983"/>
    </source>
</evidence>
<dbReference type="InterPro" id="IPR001452">
    <property type="entry name" value="SH3_domain"/>
</dbReference>
<dbReference type="InterPro" id="IPR027007">
    <property type="entry name" value="C2_DOCK-type_domain"/>
</dbReference>
<dbReference type="Proteomes" id="UP000694558">
    <property type="component" value="Chromosome 18"/>
</dbReference>
<dbReference type="GO" id="GO:0005886">
    <property type="term" value="C:plasma membrane"/>
    <property type="evidence" value="ECO:0007669"/>
    <property type="project" value="TreeGrafter"/>
</dbReference>
<dbReference type="SUPFAM" id="SSF50044">
    <property type="entry name" value="SH3-domain"/>
    <property type="match status" value="1"/>
</dbReference>
<keyword evidence="4" id="KW-0963">Cytoplasm</keyword>
<dbReference type="PROSITE" id="PS50002">
    <property type="entry name" value="SH3"/>
    <property type="match status" value="1"/>
</dbReference>
<dbReference type="InterPro" id="IPR046770">
    <property type="entry name" value="DOCKER_Lobe_B"/>
</dbReference>
<dbReference type="InterPro" id="IPR016024">
    <property type="entry name" value="ARM-type_fold"/>
</dbReference>
<dbReference type="Gene3D" id="1.20.58.740">
    <property type="match status" value="1"/>
</dbReference>
<comment type="similarity">
    <text evidence="9">Belongs to the DOCK family.</text>
</comment>
<dbReference type="FunFam" id="1.20.1270.350:FF:000001">
    <property type="entry name" value="dedicator of cytokinesis protein 4"/>
    <property type="match status" value="1"/>
</dbReference>
<gene>
    <name evidence="14" type="primary">DOCK1</name>
</gene>
<dbReference type="InterPro" id="IPR026791">
    <property type="entry name" value="DOCK"/>
</dbReference>
<evidence type="ECO:0000259" key="12">
    <source>
        <dbReference type="PROSITE" id="PS51650"/>
    </source>
</evidence>
<dbReference type="FunFam" id="1.25.40.410:FF:000004">
    <property type="entry name" value="Dedicator of cytokinesis protein 1"/>
    <property type="match status" value="1"/>
</dbReference>
<evidence type="ECO:0000256" key="2">
    <source>
        <dbReference type="ARBA" id="ARBA00004496"/>
    </source>
</evidence>